<dbReference type="SMART" id="SM00563">
    <property type="entry name" value="PlsC"/>
    <property type="match status" value="1"/>
</dbReference>
<evidence type="ECO:0000313" key="3">
    <source>
        <dbReference type="Proteomes" id="UP000177122"/>
    </source>
</evidence>
<comment type="caution">
    <text evidence="2">The sequence shown here is derived from an EMBL/GenBank/DDBJ whole genome shotgun (WGS) entry which is preliminary data.</text>
</comment>
<gene>
    <name evidence="2" type="ORF">A2845_04430</name>
</gene>
<sequence>MKKLIKAFLRNFLVHPFILCNYRLTICGLSETLGSVDSAIVVINHVSLMDAPLLVSAVWPIQVCGAVWYEEYAHPLQYPFFKLFDAISVGSPKHLSKEKRMERKEKALHLLVDVLAGGAHVAISPEGGIGDGAGVKITPHFSGLHDLILAQPAKPVVLVTIRGLERSRFGRSKQRPPSLWKRLPITVTFQRVDHVSLEGGPAGLNRRLEQYFNQGISLAQSAANAA</sequence>
<evidence type="ECO:0000313" key="2">
    <source>
        <dbReference type="EMBL" id="OGZ04952.1"/>
    </source>
</evidence>
<accession>A0A1G2CUP1</accession>
<organism evidence="2 3">
    <name type="scientific">Candidatus Lloydbacteria bacterium RIFCSPHIGHO2_01_FULL_49_22</name>
    <dbReference type="NCBI Taxonomy" id="1798658"/>
    <lineage>
        <taxon>Bacteria</taxon>
        <taxon>Candidatus Lloydiibacteriota</taxon>
    </lineage>
</organism>
<feature type="domain" description="Phospholipid/glycerol acyltransferase" evidence="1">
    <location>
        <begin position="39"/>
        <end position="164"/>
    </location>
</feature>
<dbReference type="InterPro" id="IPR002123">
    <property type="entry name" value="Plipid/glycerol_acylTrfase"/>
</dbReference>
<dbReference type="Pfam" id="PF01553">
    <property type="entry name" value="Acyltransferase"/>
    <property type="match status" value="1"/>
</dbReference>
<dbReference type="EMBL" id="MHLI01000017">
    <property type="protein sequence ID" value="OGZ04952.1"/>
    <property type="molecule type" value="Genomic_DNA"/>
</dbReference>
<proteinExistence type="predicted"/>
<dbReference type="GO" id="GO:0016746">
    <property type="term" value="F:acyltransferase activity"/>
    <property type="evidence" value="ECO:0007669"/>
    <property type="project" value="InterPro"/>
</dbReference>
<reference evidence="2 3" key="1">
    <citation type="journal article" date="2016" name="Nat. Commun.">
        <title>Thousands of microbial genomes shed light on interconnected biogeochemical processes in an aquifer system.</title>
        <authorList>
            <person name="Anantharaman K."/>
            <person name="Brown C.T."/>
            <person name="Hug L.A."/>
            <person name="Sharon I."/>
            <person name="Castelle C.J."/>
            <person name="Probst A.J."/>
            <person name="Thomas B.C."/>
            <person name="Singh A."/>
            <person name="Wilkins M.J."/>
            <person name="Karaoz U."/>
            <person name="Brodie E.L."/>
            <person name="Williams K.H."/>
            <person name="Hubbard S.S."/>
            <person name="Banfield J.F."/>
        </authorList>
    </citation>
    <scope>NUCLEOTIDE SEQUENCE [LARGE SCALE GENOMIC DNA]</scope>
</reference>
<dbReference type="AlphaFoldDB" id="A0A1G2CUP1"/>
<name>A0A1G2CUP1_9BACT</name>
<evidence type="ECO:0000259" key="1">
    <source>
        <dbReference type="SMART" id="SM00563"/>
    </source>
</evidence>
<dbReference type="Proteomes" id="UP000177122">
    <property type="component" value="Unassembled WGS sequence"/>
</dbReference>
<dbReference type="SUPFAM" id="SSF69593">
    <property type="entry name" value="Glycerol-3-phosphate (1)-acyltransferase"/>
    <property type="match status" value="1"/>
</dbReference>
<protein>
    <recommendedName>
        <fullName evidence="1">Phospholipid/glycerol acyltransferase domain-containing protein</fullName>
    </recommendedName>
</protein>